<dbReference type="GO" id="GO:0016874">
    <property type="term" value="F:ligase activity"/>
    <property type="evidence" value="ECO:0007669"/>
    <property type="project" value="UniProtKB-KW"/>
</dbReference>
<evidence type="ECO:0000256" key="5">
    <source>
        <dbReference type="SAM" id="MobiDB-lite"/>
    </source>
</evidence>
<evidence type="ECO:0000256" key="2">
    <source>
        <dbReference type="ARBA" id="ARBA00022450"/>
    </source>
</evidence>
<sequence>MDEDLNGELVRELRDTLGTILRRDVGDDRTPLRDLGLDSLSAARFILEIQLAYGVELTMVELADCGGVADLAGRVGRNRGAGGGGPAADPAAAEQPFPLTPLQRAYLAGKHPELSDDPVGCHLYREFEVAGLDVDRLREAWRAVLRRHAMLRAGVEGNSQRIRPELPEWTTPVHETGDYERDVRSARERLSHRGFTAGEWPLYAIEVTRGPERSTVHLCLDALLTDGHGLDLLLEHWWRAYTEPGTPLPDPGLTARDCLVWLHEQSAGPAYERDRRYWADRLAGLPAAPRLGDPDPAAAVPAGRCRPRRSLGARLSAGEWSALRERAGRLGVSPTALVLAVFAEALDRQGADEPYSLVLTTNRRSRLPAAAEGVIAPFTSTSVLIVGDLAATGLDDAARAVHRRLWEDLDHAGVSGIEAVQAARRGPGPALPVVFTSLLDATRTAPGGGFADAVTFATSQTSGVAVDCQVEERGGELALRWDITDALLPAGGGDVLFATFVNLLAAAAVDDPAAETTWPLNELQQAYFVARVQGRHEWDGCQVYHSFTVDDLDVRRLAAAWTAMIHAYEALRSSVTPDGRLVVRATAPASWRVPVLDDPGAVRVEPLVSRAFPLGRWPQFDLRVTRGEGGSAVVHLTIDLTVCDGRSVHFLLRELFRLYADPAARPLPAASFAQYAAERPEPGTAAEHWREVAAALPPGPPLPMPGAAGGDPRRVRHAGAVPGWRGLRERGAAAGIGPDALLLAALTGALGEVFDAPFAVSLVRWTEPTRRFRPAERTALSWIAHAPERSPWERAAHYQKQLDADAAADAVSGLAALRRLVLRRRGDGTFAFPVVHTGLLDLAEQPLPAGVTAGPWLTCTPDVSLDCIAMDDGDGELKCFWDATAADFAPGVVDRVFEAYLRQLRELAAADAPPDEPDPRRQLIRWNDTARPFTADGPVHRRFEEQARRDPDAVAVRWRHGTMTYGELNRRANAVARQLRHDGVRPGAVVAVSVPRGPDLAVAVYGILKAGGAYLPVEPYLPAERVGAMLGDAAAVALLISGDGPAWSPPPGLTVRTLPDTDPVSDDGDPPPLAGPDDMAYVIYTSGSTGRPKGVVVTHRPLHNLFAWCRRRYGFGPGDLGLCVTSLGFDLSVFDLLGLLGDGAAVYVADETEQRDPQLLVDAMLREGVTFWNSAPTSLDQLAPLFPAPGTAGADALRLVFLSGDYTPLSLPDRVRAAFPRARLVSLGGATEATVWSNYFEVEEVDPGWRSIPYGHPIDNSRYYVLDERGEPCPPGEAGDLYIAGACLSQGYANRPDLTAERFPPDPFAGLFGAADDERMYRTGDRAERLPDGTIIFLGRLDNQVKIRGFRVELGEIEHRLRAHPGVADVVVTARPDHTGDRKLVAYVVPAARPAPGVPELRKHAAAALPDYMVPNFVAFVDTFPATANGKLDRAALPWPLPAEPGPGEASADGLRDDLVAIFAELVGAGAIDPDADLWDQGVTSFTMVQVSAALQSRHGRRVPVSALLAEPTITGLARSLAAPPPAAQPEPAASPGPGVDFFDQADRDRFKEREPGRRAPAPAENSLALPGEPAAAELYRERTSHRQFTGEAVELAELATLLGLLRPIPDGDRLRYRYPSAGDTYAVQVYVHARSVTGLEPGVYYYDPPEHTLRRIGDGAELSRSAHFFYNRPLFDAAAFELHLVGQRRGIEPLYGADSDRFLTLEAGYIGQLLMGEQASAGLGLCPIGAIAEDRLRPALRLDDDHRFLQAFFGGRPIAAVRATPAPAQPAPAAPAALDLAVVGLAGRYPGADDLAQLWAGLLAGRSAAGPMPGDRAGALGLTGSLSRITGGFLSDIDTFDSLRFRVSPLEAATLDPQARLVLETVWRCLEDAGHTPAGLAAQGRVGVFVAGMWPDHQVAAAERWRAGEPATTSGIAADLPNRVSHAFGFRGPSIAVNTSCSSSLTALHLAAQSLARGECVAAVVAGVNLITHPFHLALLRGLDLVAADGATGEAYDADTTGWLPGEGCGALLLRPAGPAAADGDPVRGIVEATWTGHAGRTSRFGAPDAAELAGSLAQALRSAGLTAADLDYVETAAAGAALADAAELEALGQVAAGRDRPLPIGTIKPNLGHLEAASGLSQLTKVLLQFEHGEIAPTRLARRRGPLADWDPAVLTVPERPTPWPRRDSGGPPRALVNALGATGSYGHVVLRAPGGGR</sequence>
<evidence type="ECO:0000259" key="6">
    <source>
        <dbReference type="PROSITE" id="PS50075"/>
    </source>
</evidence>
<dbReference type="Pfam" id="PF00501">
    <property type="entry name" value="AMP-binding"/>
    <property type="match status" value="1"/>
</dbReference>
<name>A0A285GLF7_9ACTN</name>
<dbReference type="PROSITE" id="PS52004">
    <property type="entry name" value="KS3_2"/>
    <property type="match status" value="1"/>
</dbReference>
<evidence type="ECO:0000256" key="3">
    <source>
        <dbReference type="ARBA" id="ARBA00022553"/>
    </source>
</evidence>
<dbReference type="SUPFAM" id="SSF55469">
    <property type="entry name" value="FMN-dependent nitroreductase-like"/>
    <property type="match status" value="1"/>
</dbReference>
<dbReference type="FunFam" id="3.40.50.980:FF:000001">
    <property type="entry name" value="Non-ribosomal peptide synthetase"/>
    <property type="match status" value="1"/>
</dbReference>
<dbReference type="InterPro" id="IPR020841">
    <property type="entry name" value="PKS_Beta-ketoAc_synthase_dom"/>
</dbReference>
<dbReference type="GO" id="GO:0016491">
    <property type="term" value="F:oxidoreductase activity"/>
    <property type="evidence" value="ECO:0007669"/>
    <property type="project" value="InterPro"/>
</dbReference>
<comment type="cofactor">
    <cofactor evidence="1">
        <name>pantetheine 4'-phosphate</name>
        <dbReference type="ChEBI" id="CHEBI:47942"/>
    </cofactor>
</comment>
<dbReference type="Gene3D" id="2.30.38.10">
    <property type="entry name" value="Luciferase, Domain 3"/>
    <property type="match status" value="1"/>
</dbReference>
<dbReference type="InterPro" id="IPR010071">
    <property type="entry name" value="AA_adenyl_dom"/>
</dbReference>
<dbReference type="InterPro" id="IPR009081">
    <property type="entry name" value="PP-bd_ACP"/>
</dbReference>
<evidence type="ECO:0000313" key="9">
    <source>
        <dbReference type="Proteomes" id="UP000219612"/>
    </source>
</evidence>
<dbReference type="Proteomes" id="UP000219612">
    <property type="component" value="Unassembled WGS sequence"/>
</dbReference>
<feature type="domain" description="Carrier" evidence="6">
    <location>
        <begin position="1450"/>
        <end position="1525"/>
    </location>
</feature>
<gene>
    <name evidence="8" type="ORF">SAMN05421748_102184</name>
</gene>
<dbReference type="InterPro" id="IPR020806">
    <property type="entry name" value="PKS_PP-bd"/>
</dbReference>
<dbReference type="Pfam" id="PF02801">
    <property type="entry name" value="Ketoacyl-synt_C"/>
    <property type="match status" value="1"/>
</dbReference>
<dbReference type="SUPFAM" id="SSF52777">
    <property type="entry name" value="CoA-dependent acyltransferases"/>
    <property type="match status" value="4"/>
</dbReference>
<dbReference type="InterPro" id="IPR036736">
    <property type="entry name" value="ACP-like_sf"/>
</dbReference>
<protein>
    <submittedName>
        <fullName evidence="8">Amino acid adenylation domain-containing protein</fullName>
    </submittedName>
</protein>
<dbReference type="Pfam" id="PF00109">
    <property type="entry name" value="ketoacyl-synt"/>
    <property type="match status" value="1"/>
</dbReference>
<dbReference type="Pfam" id="PF00668">
    <property type="entry name" value="Condensation"/>
    <property type="match status" value="1"/>
</dbReference>
<dbReference type="Pfam" id="PF00550">
    <property type="entry name" value="PP-binding"/>
    <property type="match status" value="2"/>
</dbReference>
<dbReference type="CDD" id="cd02142">
    <property type="entry name" value="McbC_SagB-like_oxidoreductase"/>
    <property type="match status" value="1"/>
</dbReference>
<feature type="compositionally biased region" description="Pro residues" evidence="5">
    <location>
        <begin position="1523"/>
        <end position="1535"/>
    </location>
</feature>
<evidence type="ECO:0000256" key="4">
    <source>
        <dbReference type="ARBA" id="ARBA00022679"/>
    </source>
</evidence>
<dbReference type="GO" id="GO:0043041">
    <property type="term" value="P:amino acid activation for nonribosomal peptide biosynthetic process"/>
    <property type="evidence" value="ECO:0007669"/>
    <property type="project" value="TreeGrafter"/>
</dbReference>
<dbReference type="PANTHER" id="PTHR45527">
    <property type="entry name" value="NONRIBOSOMAL PEPTIDE SYNTHETASE"/>
    <property type="match status" value="1"/>
</dbReference>
<dbReference type="InterPro" id="IPR001242">
    <property type="entry name" value="Condensation_dom"/>
</dbReference>
<keyword evidence="4" id="KW-0808">Transferase</keyword>
<dbReference type="InterPro" id="IPR045851">
    <property type="entry name" value="AMP-bd_C_sf"/>
</dbReference>
<dbReference type="InterPro" id="IPR016039">
    <property type="entry name" value="Thiolase-like"/>
</dbReference>
<dbReference type="InterPro" id="IPR000873">
    <property type="entry name" value="AMP-dep_synth/lig_dom"/>
</dbReference>
<dbReference type="OrthoDB" id="3406074at2"/>
<dbReference type="Gene3D" id="3.30.300.30">
    <property type="match status" value="1"/>
</dbReference>
<dbReference type="GO" id="GO:0005737">
    <property type="term" value="C:cytoplasm"/>
    <property type="evidence" value="ECO:0007669"/>
    <property type="project" value="TreeGrafter"/>
</dbReference>
<dbReference type="Gene3D" id="3.30.559.30">
    <property type="entry name" value="Nonribosomal peptide synthetase, condensation domain"/>
    <property type="match status" value="2"/>
</dbReference>
<dbReference type="PROSITE" id="PS00455">
    <property type="entry name" value="AMP_BINDING"/>
    <property type="match status" value="1"/>
</dbReference>
<dbReference type="Gene3D" id="3.30.559.10">
    <property type="entry name" value="Chloramphenicol acetyltransferase-like domain"/>
    <property type="match status" value="2"/>
</dbReference>
<dbReference type="InterPro" id="IPR000415">
    <property type="entry name" value="Nitroreductase-like"/>
</dbReference>
<dbReference type="SUPFAM" id="SSF56801">
    <property type="entry name" value="Acetyl-CoA synthetase-like"/>
    <property type="match status" value="1"/>
</dbReference>
<dbReference type="CDD" id="cd00833">
    <property type="entry name" value="PKS"/>
    <property type="match status" value="1"/>
</dbReference>
<dbReference type="FunFam" id="3.40.50.12780:FF:000012">
    <property type="entry name" value="Non-ribosomal peptide synthetase"/>
    <property type="match status" value="1"/>
</dbReference>
<dbReference type="Gene3D" id="1.10.1200.10">
    <property type="entry name" value="ACP-like"/>
    <property type="match status" value="2"/>
</dbReference>
<dbReference type="InterPro" id="IPR014030">
    <property type="entry name" value="Ketoacyl_synth_N"/>
</dbReference>
<dbReference type="PANTHER" id="PTHR45527:SF1">
    <property type="entry name" value="FATTY ACID SYNTHASE"/>
    <property type="match status" value="1"/>
</dbReference>
<dbReference type="GO" id="GO:0044550">
    <property type="term" value="P:secondary metabolite biosynthetic process"/>
    <property type="evidence" value="ECO:0007669"/>
    <property type="project" value="UniProtKB-ARBA"/>
</dbReference>
<evidence type="ECO:0000259" key="7">
    <source>
        <dbReference type="PROSITE" id="PS52004"/>
    </source>
</evidence>
<keyword evidence="2" id="KW-0596">Phosphopantetheine</keyword>
<dbReference type="GO" id="GO:0031177">
    <property type="term" value="F:phosphopantetheine binding"/>
    <property type="evidence" value="ECO:0007669"/>
    <property type="project" value="InterPro"/>
</dbReference>
<dbReference type="Pfam" id="PF00881">
    <property type="entry name" value="Nitroreductase"/>
    <property type="match status" value="1"/>
</dbReference>
<dbReference type="SMART" id="SM00825">
    <property type="entry name" value="PKS_KS"/>
    <property type="match status" value="1"/>
</dbReference>
<dbReference type="SUPFAM" id="SSF53901">
    <property type="entry name" value="Thiolase-like"/>
    <property type="match status" value="1"/>
</dbReference>
<dbReference type="InterPro" id="IPR025110">
    <property type="entry name" value="AMP-bd_C"/>
</dbReference>
<dbReference type="InterPro" id="IPR023213">
    <property type="entry name" value="CAT-like_dom_sf"/>
</dbReference>
<keyword evidence="9" id="KW-1185">Reference proteome</keyword>
<keyword evidence="3" id="KW-0597">Phosphoprotein</keyword>
<dbReference type="PROSITE" id="PS50075">
    <property type="entry name" value="CARRIER"/>
    <property type="match status" value="2"/>
</dbReference>
<dbReference type="FunFam" id="3.30.300.30:FF:000010">
    <property type="entry name" value="Enterobactin synthetase component F"/>
    <property type="match status" value="1"/>
</dbReference>
<dbReference type="SUPFAM" id="SSF47336">
    <property type="entry name" value="ACP-like"/>
    <property type="match status" value="2"/>
</dbReference>
<dbReference type="Pfam" id="PF13193">
    <property type="entry name" value="AMP-binding_C"/>
    <property type="match status" value="1"/>
</dbReference>
<feature type="domain" description="Carrier" evidence="6">
    <location>
        <begin position="4"/>
        <end position="79"/>
    </location>
</feature>
<evidence type="ECO:0000313" key="8">
    <source>
        <dbReference type="EMBL" id="SNY24402.1"/>
    </source>
</evidence>
<dbReference type="InterPro" id="IPR014031">
    <property type="entry name" value="Ketoacyl_synth_C"/>
</dbReference>
<accession>A0A285GLF7</accession>
<reference evidence="8 9" key="1">
    <citation type="submission" date="2017-09" db="EMBL/GenBank/DDBJ databases">
        <authorList>
            <person name="Ehlers B."/>
            <person name="Leendertz F.H."/>
        </authorList>
    </citation>
    <scope>NUCLEOTIDE SEQUENCE [LARGE SCALE GENOMIC DNA]</scope>
    <source>
        <strain evidence="8 9">CGMCC 4.6857</strain>
    </source>
</reference>
<dbReference type="Gene3D" id="3.40.47.10">
    <property type="match status" value="1"/>
</dbReference>
<dbReference type="Gene3D" id="3.40.50.980">
    <property type="match status" value="2"/>
</dbReference>
<dbReference type="NCBIfam" id="TIGR01733">
    <property type="entry name" value="AA-adenyl-dom"/>
    <property type="match status" value="1"/>
</dbReference>
<proteinExistence type="predicted"/>
<dbReference type="RefSeq" id="WP_097318950.1">
    <property type="nucleotide sequence ID" value="NZ_OBDY01000002.1"/>
</dbReference>
<feature type="region of interest" description="Disordered" evidence="5">
    <location>
        <begin position="1521"/>
        <end position="1544"/>
    </location>
</feature>
<dbReference type="EMBL" id="OBDY01000002">
    <property type="protein sequence ID" value="SNY24402.1"/>
    <property type="molecule type" value="Genomic_DNA"/>
</dbReference>
<evidence type="ECO:0000256" key="1">
    <source>
        <dbReference type="ARBA" id="ARBA00001957"/>
    </source>
</evidence>
<dbReference type="SMART" id="SM00823">
    <property type="entry name" value="PKS_PP"/>
    <property type="match status" value="2"/>
</dbReference>
<dbReference type="InterPro" id="IPR029479">
    <property type="entry name" value="Nitroreductase"/>
</dbReference>
<dbReference type="CDD" id="cd05930">
    <property type="entry name" value="A_NRPS"/>
    <property type="match status" value="1"/>
</dbReference>
<organism evidence="8 9">
    <name type="scientific">Paractinoplanes atraurantiacus</name>
    <dbReference type="NCBI Taxonomy" id="1036182"/>
    <lineage>
        <taxon>Bacteria</taxon>
        <taxon>Bacillati</taxon>
        <taxon>Actinomycetota</taxon>
        <taxon>Actinomycetes</taxon>
        <taxon>Micromonosporales</taxon>
        <taxon>Micromonosporaceae</taxon>
        <taxon>Paractinoplanes</taxon>
    </lineage>
</organism>
<dbReference type="GO" id="GO:0000036">
    <property type="term" value="F:acyl carrier activity"/>
    <property type="evidence" value="ECO:0007669"/>
    <property type="project" value="TreeGrafter"/>
</dbReference>
<dbReference type="GO" id="GO:0016746">
    <property type="term" value="F:acyltransferase activity"/>
    <property type="evidence" value="ECO:0007669"/>
    <property type="project" value="InterPro"/>
</dbReference>
<dbReference type="Gene3D" id="3.40.109.10">
    <property type="entry name" value="NADH Oxidase"/>
    <property type="match status" value="1"/>
</dbReference>
<dbReference type="InterPro" id="IPR020845">
    <property type="entry name" value="AMP-binding_CS"/>
</dbReference>
<feature type="domain" description="Ketosynthase family 3 (KS3)" evidence="7">
    <location>
        <begin position="1778"/>
        <end position="2195"/>
    </location>
</feature>